<evidence type="ECO:0000313" key="2">
    <source>
        <dbReference type="Proteomes" id="UP001275084"/>
    </source>
</evidence>
<dbReference type="AlphaFoldDB" id="A0AAJ0HDG3"/>
<name>A0AAJ0HDG3_9PEZI</name>
<accession>A0AAJ0HDG3</accession>
<dbReference type="EMBL" id="JAUIQD010000005">
    <property type="protein sequence ID" value="KAK3348780.1"/>
    <property type="molecule type" value="Genomic_DNA"/>
</dbReference>
<evidence type="ECO:0000313" key="1">
    <source>
        <dbReference type="EMBL" id="KAK3348780.1"/>
    </source>
</evidence>
<dbReference type="Proteomes" id="UP001275084">
    <property type="component" value="Unassembled WGS sequence"/>
</dbReference>
<protein>
    <submittedName>
        <fullName evidence="1">Uncharacterized protein</fullName>
    </submittedName>
</protein>
<keyword evidence="2" id="KW-1185">Reference proteome</keyword>
<sequence>MARLDVIVSAPETVERRAPTRQKWKGKLPPMAGHGPSICRKMLSGASGEEGGETTSVWRSWGADRCASRPGAGGCGKSRKRWGSELDSAVCDDAPLDYFRSHLPAPPSPASSPHPRMTTEGPSIAFPRACCHATISLLFHCVVVPVLQKPRKMLGLAILEIARWGPADDWSLDRLEAAPLVRPCSGGRTGTAVASTAGNY</sequence>
<comment type="caution">
    <text evidence="1">The sequence shown here is derived from an EMBL/GenBank/DDBJ whole genome shotgun (WGS) entry which is preliminary data.</text>
</comment>
<organism evidence="1 2">
    <name type="scientific">Lasiosphaeria hispida</name>
    <dbReference type="NCBI Taxonomy" id="260671"/>
    <lineage>
        <taxon>Eukaryota</taxon>
        <taxon>Fungi</taxon>
        <taxon>Dikarya</taxon>
        <taxon>Ascomycota</taxon>
        <taxon>Pezizomycotina</taxon>
        <taxon>Sordariomycetes</taxon>
        <taxon>Sordariomycetidae</taxon>
        <taxon>Sordariales</taxon>
        <taxon>Lasiosphaeriaceae</taxon>
        <taxon>Lasiosphaeria</taxon>
    </lineage>
</organism>
<reference evidence="1" key="1">
    <citation type="journal article" date="2023" name="Mol. Phylogenet. Evol.">
        <title>Genome-scale phylogeny and comparative genomics of the fungal order Sordariales.</title>
        <authorList>
            <person name="Hensen N."/>
            <person name="Bonometti L."/>
            <person name="Westerberg I."/>
            <person name="Brannstrom I.O."/>
            <person name="Guillou S."/>
            <person name="Cros-Aarteil S."/>
            <person name="Calhoun S."/>
            <person name="Haridas S."/>
            <person name="Kuo A."/>
            <person name="Mondo S."/>
            <person name="Pangilinan J."/>
            <person name="Riley R."/>
            <person name="LaButti K."/>
            <person name="Andreopoulos B."/>
            <person name="Lipzen A."/>
            <person name="Chen C."/>
            <person name="Yan M."/>
            <person name="Daum C."/>
            <person name="Ng V."/>
            <person name="Clum A."/>
            <person name="Steindorff A."/>
            <person name="Ohm R.A."/>
            <person name="Martin F."/>
            <person name="Silar P."/>
            <person name="Natvig D.O."/>
            <person name="Lalanne C."/>
            <person name="Gautier V."/>
            <person name="Ament-Velasquez S.L."/>
            <person name="Kruys A."/>
            <person name="Hutchinson M.I."/>
            <person name="Powell A.J."/>
            <person name="Barry K."/>
            <person name="Miller A.N."/>
            <person name="Grigoriev I.V."/>
            <person name="Debuchy R."/>
            <person name="Gladieux P."/>
            <person name="Hiltunen Thoren M."/>
            <person name="Johannesson H."/>
        </authorList>
    </citation>
    <scope>NUCLEOTIDE SEQUENCE</scope>
    <source>
        <strain evidence="1">CBS 955.72</strain>
    </source>
</reference>
<gene>
    <name evidence="1" type="ORF">B0T25DRAFT_229417</name>
</gene>
<proteinExistence type="predicted"/>
<reference evidence="1" key="2">
    <citation type="submission" date="2023-06" db="EMBL/GenBank/DDBJ databases">
        <authorList>
            <consortium name="Lawrence Berkeley National Laboratory"/>
            <person name="Haridas S."/>
            <person name="Hensen N."/>
            <person name="Bonometti L."/>
            <person name="Westerberg I."/>
            <person name="Brannstrom I.O."/>
            <person name="Guillou S."/>
            <person name="Cros-Aarteil S."/>
            <person name="Calhoun S."/>
            <person name="Kuo A."/>
            <person name="Mondo S."/>
            <person name="Pangilinan J."/>
            <person name="Riley R."/>
            <person name="Labutti K."/>
            <person name="Andreopoulos B."/>
            <person name="Lipzen A."/>
            <person name="Chen C."/>
            <person name="Yanf M."/>
            <person name="Daum C."/>
            <person name="Ng V."/>
            <person name="Clum A."/>
            <person name="Steindorff A."/>
            <person name="Ohm R."/>
            <person name="Martin F."/>
            <person name="Silar P."/>
            <person name="Natvig D."/>
            <person name="Lalanne C."/>
            <person name="Gautier V."/>
            <person name="Ament-Velasquez S.L."/>
            <person name="Kruys A."/>
            <person name="Hutchinson M.I."/>
            <person name="Powell A.J."/>
            <person name="Barry K."/>
            <person name="Miller A.N."/>
            <person name="Grigoriev I.V."/>
            <person name="Debuchy R."/>
            <person name="Gladieux P."/>
            <person name="Thoren M.H."/>
            <person name="Johannesson H."/>
        </authorList>
    </citation>
    <scope>NUCLEOTIDE SEQUENCE</scope>
    <source>
        <strain evidence="1">CBS 955.72</strain>
    </source>
</reference>